<keyword evidence="3" id="KW-1185">Reference proteome</keyword>
<organism evidence="2 3">
    <name type="scientific">Candidatus Thiodictyon syntrophicum</name>
    <dbReference type="NCBI Taxonomy" id="1166950"/>
    <lineage>
        <taxon>Bacteria</taxon>
        <taxon>Pseudomonadati</taxon>
        <taxon>Pseudomonadota</taxon>
        <taxon>Gammaproteobacteria</taxon>
        <taxon>Chromatiales</taxon>
        <taxon>Chromatiaceae</taxon>
        <taxon>Thiodictyon</taxon>
    </lineage>
</organism>
<sequence>MNVNAAIVDQRLAGIADEVRAQAEAELGIKDAERRKTLAFVYLCVKTMLDLEPEEAFDCLTEGGGDFGVDAMHMTEESDGEFGVTLFQAKYKAKLEGDANFPESGIDALVDAIRHLFDPASALGAINDRLKAKVESVRAMIRDGFIPRVRAIACNNGLHWNANAQAAITRADFGSQVTWEHVNHDVLIGVLQRQRPIDETLRLAGKAIVEDMNFSRVCIGRIPVAEIAELMHKHGERLLERNVRRYLGLHGNRVNEGIRETLRSDNPANFYFFNNGLTLVCSDFSYNALQSGDYRVKVENLQIVNGGQTSMTIARTRDEMQAAGQALPADASVLVRVYKLPKDNRDIVLQITHATNSQNPVDLKDLRSNDEKQRRLETGIADLGFFYRRKRMESAAKPTEITSGAAAEAILAVWRHAPHQAKFLTREHFGKLYDTIFTDTLNAAQTIVAVLLYRIAENRRRRPEPSDPPFVRYASCFAAMQMGGRLLADLQAPLDGLDHRGFARARALIEERGECYFADSIADVEWALKRLYGEQQVSMQQLSATFRRGDLIDMLRHRKLWEERDSAPKLEDYL</sequence>
<dbReference type="KEGG" id="tsy:THSYN_13215"/>
<dbReference type="EMBL" id="CP020370">
    <property type="protein sequence ID" value="AUB81824.1"/>
    <property type="molecule type" value="Genomic_DNA"/>
</dbReference>
<evidence type="ECO:0000313" key="3">
    <source>
        <dbReference type="Proteomes" id="UP000232638"/>
    </source>
</evidence>
<dbReference type="Pfam" id="PF10592">
    <property type="entry name" value="AIPR"/>
    <property type="match status" value="1"/>
</dbReference>
<dbReference type="InterPro" id="IPR018891">
    <property type="entry name" value="AIPR_C"/>
</dbReference>
<reference evidence="2 3" key="1">
    <citation type="submission" date="2017-03" db="EMBL/GenBank/DDBJ databases">
        <title>Complete genome sequence of Candidatus 'Thiodictyon syntrophicum' sp. nov. strain Cad16T, a photolithoautotroph purple sulfur bacterium isolated from an alpine meromictic lake.</title>
        <authorList>
            <person name="Luedin S.M."/>
            <person name="Pothier J.F."/>
            <person name="Danza F."/>
            <person name="Storelli N."/>
            <person name="Wittwer M."/>
            <person name="Tonolla M."/>
        </authorList>
    </citation>
    <scope>NUCLEOTIDE SEQUENCE [LARGE SCALE GENOMIC DNA]</scope>
    <source>
        <strain evidence="2 3">Cad16T</strain>
    </source>
</reference>
<proteinExistence type="predicted"/>
<feature type="domain" description="Abortive phage infection protein C-terminal" evidence="1">
    <location>
        <begin position="239"/>
        <end position="467"/>
    </location>
</feature>
<dbReference type="OrthoDB" id="9806213at2"/>
<gene>
    <name evidence="2" type="ORF">THSYN_13215</name>
</gene>
<evidence type="ECO:0000259" key="1">
    <source>
        <dbReference type="Pfam" id="PF10592"/>
    </source>
</evidence>
<dbReference type="AlphaFoldDB" id="A0A2K8U8E9"/>
<evidence type="ECO:0000313" key="2">
    <source>
        <dbReference type="EMBL" id="AUB81824.1"/>
    </source>
</evidence>
<name>A0A2K8U8E9_9GAMM</name>
<accession>A0A2K8U8E9</accession>
<dbReference type="Proteomes" id="UP000232638">
    <property type="component" value="Chromosome"/>
</dbReference>
<protein>
    <submittedName>
        <fullName evidence="2">Abortive phage resistance protein</fullName>
    </submittedName>
</protein>